<proteinExistence type="predicted"/>
<dbReference type="PANTHER" id="PTHR37540:SF10">
    <property type="entry name" value="SIGMA-70 REGION 2 FAMILY PROTEIN"/>
    <property type="match status" value="1"/>
</dbReference>
<protein>
    <submittedName>
        <fullName evidence="2">Uncharacterized protein</fullName>
    </submittedName>
</protein>
<evidence type="ECO:0000313" key="2">
    <source>
        <dbReference type="EMBL" id="KAF2093804.1"/>
    </source>
</evidence>
<feature type="compositionally biased region" description="Polar residues" evidence="1">
    <location>
        <begin position="55"/>
        <end position="67"/>
    </location>
</feature>
<evidence type="ECO:0000256" key="1">
    <source>
        <dbReference type="SAM" id="MobiDB-lite"/>
    </source>
</evidence>
<feature type="region of interest" description="Disordered" evidence="1">
    <location>
        <begin position="1"/>
        <end position="120"/>
    </location>
</feature>
<reference evidence="2" key="1">
    <citation type="journal article" date="2020" name="Stud. Mycol.">
        <title>101 Dothideomycetes genomes: a test case for predicting lifestyles and emergence of pathogens.</title>
        <authorList>
            <person name="Haridas S."/>
            <person name="Albert R."/>
            <person name="Binder M."/>
            <person name="Bloem J."/>
            <person name="Labutti K."/>
            <person name="Salamov A."/>
            <person name="Andreopoulos B."/>
            <person name="Baker S."/>
            <person name="Barry K."/>
            <person name="Bills G."/>
            <person name="Bluhm B."/>
            <person name="Cannon C."/>
            <person name="Castanera R."/>
            <person name="Culley D."/>
            <person name="Daum C."/>
            <person name="Ezra D."/>
            <person name="Gonzalez J."/>
            <person name="Henrissat B."/>
            <person name="Kuo A."/>
            <person name="Liang C."/>
            <person name="Lipzen A."/>
            <person name="Lutzoni F."/>
            <person name="Magnuson J."/>
            <person name="Mondo S."/>
            <person name="Nolan M."/>
            <person name="Ohm R."/>
            <person name="Pangilinan J."/>
            <person name="Park H.-J."/>
            <person name="Ramirez L."/>
            <person name="Alfaro M."/>
            <person name="Sun H."/>
            <person name="Tritt A."/>
            <person name="Yoshinaga Y."/>
            <person name="Zwiers L.-H."/>
            <person name="Turgeon B."/>
            <person name="Goodwin S."/>
            <person name="Spatafora J."/>
            <person name="Crous P."/>
            <person name="Grigoriev I."/>
        </authorList>
    </citation>
    <scope>NUCLEOTIDE SEQUENCE</scope>
    <source>
        <strain evidence="2">CBS 133067</strain>
    </source>
</reference>
<feature type="compositionally biased region" description="Basic and acidic residues" evidence="1">
    <location>
        <begin position="42"/>
        <end position="54"/>
    </location>
</feature>
<dbReference type="Proteomes" id="UP000799772">
    <property type="component" value="Unassembled WGS sequence"/>
</dbReference>
<dbReference type="OrthoDB" id="3635505at2759"/>
<name>A0A9P4M5G2_9PEZI</name>
<dbReference type="AlphaFoldDB" id="A0A9P4M5G2"/>
<keyword evidence="3" id="KW-1185">Reference proteome</keyword>
<accession>A0A9P4M5G2</accession>
<dbReference type="EMBL" id="ML978136">
    <property type="protein sequence ID" value="KAF2093804.1"/>
    <property type="molecule type" value="Genomic_DNA"/>
</dbReference>
<feature type="compositionally biased region" description="Low complexity" evidence="1">
    <location>
        <begin position="86"/>
        <end position="115"/>
    </location>
</feature>
<gene>
    <name evidence="2" type="ORF">NA57DRAFT_61026</name>
</gene>
<dbReference type="PANTHER" id="PTHR37540">
    <property type="entry name" value="TRANSCRIPTION FACTOR (ACR-2), PUTATIVE-RELATED-RELATED"/>
    <property type="match status" value="1"/>
</dbReference>
<organism evidence="2 3">
    <name type="scientific">Rhizodiscina lignyota</name>
    <dbReference type="NCBI Taxonomy" id="1504668"/>
    <lineage>
        <taxon>Eukaryota</taxon>
        <taxon>Fungi</taxon>
        <taxon>Dikarya</taxon>
        <taxon>Ascomycota</taxon>
        <taxon>Pezizomycotina</taxon>
        <taxon>Dothideomycetes</taxon>
        <taxon>Pleosporomycetidae</taxon>
        <taxon>Aulographales</taxon>
        <taxon>Rhizodiscinaceae</taxon>
        <taxon>Rhizodiscina</taxon>
    </lineage>
</organism>
<comment type="caution">
    <text evidence="2">The sequence shown here is derived from an EMBL/GenBank/DDBJ whole genome shotgun (WGS) entry which is preliminary data.</text>
</comment>
<sequence>MSKDKKPQRPTPFTFIDQSATSGSSTKQRRSQIQRHIAIQTRDQKRRLEKEASKKSQSWPDKSQSPPSEGRKRSPRDGVDVVEEQSAAPSPVVSNASTTGRFSSFSTSSSSDPFTNWPALSTPQDTTPFDVFLSGGRIDPFNALDVPAANNRELELMDYLTNVIWPGFSHLDAGGLRNPYAARWLQRSYANPALKHALLMASSVHLGSGIVSTVSNQTYQEMVSEQLFHQNEAIRYVRELLGNVNFGDVSDMLMVIICLATNVVRHTSVADLRDPSPFNPPLRSGGWLDIYGTWEFSEIHWNALMNMVKNAGGISQIREYGIPWIISYADMMQSAALAKKPMFPMMSPSGNGMPVPYEPLEDILGSTHQHLLPQLIDFTRPPGRGFDYLKTLNACDGEHVEAFKELANYTVTVQAYNDGFLPHVPETRIVDSRNAAANRLCSLPSVEEIRTADAAQDENALRSGLWKGRAERRNMNLYECLRLSALLYNILVTFPMPRSRYVRDLLSQSLKDTMESLDGRYCSQRAVGEGKLWCLMIAACSAQGSDDAEWWMQKLVELAAHIEVERWSDAEKIMDKYLWLKCACSQVGRDVWERAWRRVCVSIC</sequence>
<dbReference type="InterPro" id="IPR021858">
    <property type="entry name" value="Fun_TF"/>
</dbReference>
<feature type="compositionally biased region" description="Polar residues" evidence="1">
    <location>
        <begin position="16"/>
        <end position="26"/>
    </location>
</feature>
<feature type="compositionally biased region" description="Basic and acidic residues" evidence="1">
    <location>
        <begin position="69"/>
        <end position="79"/>
    </location>
</feature>
<evidence type="ECO:0000313" key="3">
    <source>
        <dbReference type="Proteomes" id="UP000799772"/>
    </source>
</evidence>
<dbReference type="Pfam" id="PF11951">
    <property type="entry name" value="Fungal_trans_2"/>
    <property type="match status" value="1"/>
</dbReference>